<protein>
    <recommendedName>
        <fullName evidence="3">HD domain-containing protein</fullName>
    </recommendedName>
</protein>
<dbReference type="SUPFAM" id="SSF109604">
    <property type="entry name" value="HD-domain/PDEase-like"/>
    <property type="match status" value="1"/>
</dbReference>
<dbReference type="Gene3D" id="1.10.3210.10">
    <property type="entry name" value="Hypothetical protein af1432"/>
    <property type="match status" value="1"/>
</dbReference>
<name>A0A9D9DES8_9FIRM</name>
<reference evidence="1" key="1">
    <citation type="submission" date="2020-10" db="EMBL/GenBank/DDBJ databases">
        <authorList>
            <person name="Gilroy R."/>
        </authorList>
    </citation>
    <scope>NUCLEOTIDE SEQUENCE</scope>
    <source>
        <strain evidence="1">17113</strain>
    </source>
</reference>
<evidence type="ECO:0008006" key="3">
    <source>
        <dbReference type="Google" id="ProtNLM"/>
    </source>
</evidence>
<evidence type="ECO:0000313" key="2">
    <source>
        <dbReference type="Proteomes" id="UP000823634"/>
    </source>
</evidence>
<organism evidence="1 2">
    <name type="scientific">Candidatus Alloenteromonas pullistercoris</name>
    <dbReference type="NCBI Taxonomy" id="2840785"/>
    <lineage>
        <taxon>Bacteria</taxon>
        <taxon>Bacillati</taxon>
        <taxon>Bacillota</taxon>
        <taxon>Bacillota incertae sedis</taxon>
        <taxon>Candidatus Alloenteromonas</taxon>
    </lineage>
</organism>
<sequence>MNAKLKQIHDYMMAEMGMGEKEVDELDRHSVYLAMEICSYAHRGQKRENGENYSNHPFRVLENYRRLVGIKPDDPFCLDKELLETHHIPFEGVQEVCLLHDVIEDSELTIDDIKDIYGECGFGVHFRLYMQDALRRITHDKAVSYQAYIAICLGNPTSALVKLLDLEDNLRVAEMAEYGESRYRRAKSYLDYTYIINDAFHFVENAAAYRKAFKEGDGA</sequence>
<reference evidence="1" key="2">
    <citation type="journal article" date="2021" name="PeerJ">
        <title>Extensive microbial diversity within the chicken gut microbiome revealed by metagenomics and culture.</title>
        <authorList>
            <person name="Gilroy R."/>
            <person name="Ravi A."/>
            <person name="Getino M."/>
            <person name="Pursley I."/>
            <person name="Horton D.L."/>
            <person name="Alikhan N.F."/>
            <person name="Baker D."/>
            <person name="Gharbi K."/>
            <person name="Hall N."/>
            <person name="Watson M."/>
            <person name="Adriaenssens E.M."/>
            <person name="Foster-Nyarko E."/>
            <person name="Jarju S."/>
            <person name="Secka A."/>
            <person name="Antonio M."/>
            <person name="Oren A."/>
            <person name="Chaudhuri R.R."/>
            <person name="La Ragione R."/>
            <person name="Hildebrand F."/>
            <person name="Pallen M.J."/>
        </authorList>
    </citation>
    <scope>NUCLEOTIDE SEQUENCE</scope>
    <source>
        <strain evidence="1">17113</strain>
    </source>
</reference>
<dbReference type="AlphaFoldDB" id="A0A9D9DES8"/>
<comment type="caution">
    <text evidence="1">The sequence shown here is derived from an EMBL/GenBank/DDBJ whole genome shotgun (WGS) entry which is preliminary data.</text>
</comment>
<evidence type="ECO:0000313" key="1">
    <source>
        <dbReference type="EMBL" id="MBO8426242.1"/>
    </source>
</evidence>
<dbReference type="EMBL" id="JADINA010000019">
    <property type="protein sequence ID" value="MBO8426242.1"/>
    <property type="molecule type" value="Genomic_DNA"/>
</dbReference>
<dbReference type="Proteomes" id="UP000823634">
    <property type="component" value="Unassembled WGS sequence"/>
</dbReference>
<gene>
    <name evidence="1" type="ORF">IAC61_02850</name>
</gene>
<accession>A0A9D9DES8</accession>
<proteinExistence type="predicted"/>